<comment type="caution">
    <text evidence="1">The sequence shown here is derived from an EMBL/GenBank/DDBJ whole genome shotgun (WGS) entry which is preliminary data.</text>
</comment>
<protein>
    <recommendedName>
        <fullName evidence="3">LppX_LprAFG lipoprotein</fullName>
    </recommendedName>
</protein>
<keyword evidence="2" id="KW-1185">Reference proteome</keyword>
<accession>A0ABP6PII4</accession>
<organism evidence="1 2">
    <name type="scientific">Blastococcus jejuensis</name>
    <dbReference type="NCBI Taxonomy" id="351224"/>
    <lineage>
        <taxon>Bacteria</taxon>
        <taxon>Bacillati</taxon>
        <taxon>Actinomycetota</taxon>
        <taxon>Actinomycetes</taxon>
        <taxon>Geodermatophilales</taxon>
        <taxon>Geodermatophilaceae</taxon>
        <taxon>Blastococcus</taxon>
    </lineage>
</organism>
<evidence type="ECO:0000313" key="2">
    <source>
        <dbReference type="Proteomes" id="UP001499924"/>
    </source>
</evidence>
<proteinExistence type="predicted"/>
<evidence type="ECO:0000313" key="1">
    <source>
        <dbReference type="EMBL" id="GAA3177650.1"/>
    </source>
</evidence>
<sequence length="270" mass="28531">MSSPDHAVRVPTLHRMRSRGSLVVLGLVGALVTGCTAGAAPTRTPGDAVTQAEAEILARLLERNHEEGGADFVVTAPYREGVVLTLTGEVDFRDDVGRAQAVTTFGDGREDDVRTLFFTPDTVWTGDVPGLREALAATDEPDAEYMSRPMTTADDVNGPLLTDVLLGIVLGLSAPSADEAESFLGADYTWQGQRSIDSRLASLFGIRGERTVAVAAADDLLLQFVTPLQDDAFDATVTLSDHGPRSVEVPTDEETAEAGDHLEIAAALGV</sequence>
<gene>
    <name evidence="1" type="ORF">GCM10010531_34310</name>
</gene>
<dbReference type="EMBL" id="BAAAVV010000009">
    <property type="protein sequence ID" value="GAA3177650.1"/>
    <property type="molecule type" value="Genomic_DNA"/>
</dbReference>
<evidence type="ECO:0008006" key="3">
    <source>
        <dbReference type="Google" id="ProtNLM"/>
    </source>
</evidence>
<reference evidence="2" key="1">
    <citation type="journal article" date="2019" name="Int. J. Syst. Evol. Microbiol.">
        <title>The Global Catalogue of Microorganisms (GCM) 10K type strain sequencing project: providing services to taxonomists for standard genome sequencing and annotation.</title>
        <authorList>
            <consortium name="The Broad Institute Genomics Platform"/>
            <consortium name="The Broad Institute Genome Sequencing Center for Infectious Disease"/>
            <person name="Wu L."/>
            <person name="Ma J."/>
        </authorList>
    </citation>
    <scope>NUCLEOTIDE SEQUENCE [LARGE SCALE GENOMIC DNA]</scope>
    <source>
        <strain evidence="2">JCM 15614</strain>
    </source>
</reference>
<name>A0ABP6PII4_9ACTN</name>
<dbReference type="Proteomes" id="UP001499924">
    <property type="component" value="Unassembled WGS sequence"/>
</dbReference>